<keyword evidence="6" id="KW-1185">Reference proteome</keyword>
<name>A0A0R3RNJ8_9BILA</name>
<dbReference type="SUPFAM" id="SSF81321">
    <property type="entry name" value="Family A G protein-coupled receptor-like"/>
    <property type="match status" value="1"/>
</dbReference>
<feature type="transmembrane region" description="Helical" evidence="5">
    <location>
        <begin position="98"/>
        <end position="118"/>
    </location>
</feature>
<dbReference type="Gene3D" id="1.20.1070.10">
    <property type="entry name" value="Rhodopsin 7-helix transmembrane proteins"/>
    <property type="match status" value="1"/>
</dbReference>
<evidence type="ECO:0000313" key="6">
    <source>
        <dbReference type="Proteomes" id="UP000050640"/>
    </source>
</evidence>
<dbReference type="WBParaSite" id="EEL_0000305801-mRNA-1">
    <property type="protein sequence ID" value="EEL_0000305801-mRNA-1"/>
    <property type="gene ID" value="EEL_0000305801"/>
</dbReference>
<dbReference type="GO" id="GO:0004930">
    <property type="term" value="F:G protein-coupled receptor activity"/>
    <property type="evidence" value="ECO:0007669"/>
    <property type="project" value="InterPro"/>
</dbReference>
<keyword evidence="2 5" id="KW-0812">Transmembrane</keyword>
<keyword evidence="4 5" id="KW-0472">Membrane</keyword>
<dbReference type="PANTHER" id="PTHR23360:SF5">
    <property type="entry name" value="G-PROTEIN COUPLED RECEPTORS FAMILY 1 PROFILE DOMAIN-CONTAINING PROTEIN"/>
    <property type="match status" value="1"/>
</dbReference>
<accession>A0A0R3RNJ8</accession>
<reference evidence="7" key="1">
    <citation type="submission" date="2017-02" db="UniProtKB">
        <authorList>
            <consortium name="WormBaseParasite"/>
        </authorList>
    </citation>
    <scope>IDENTIFICATION</scope>
</reference>
<evidence type="ECO:0000256" key="4">
    <source>
        <dbReference type="ARBA" id="ARBA00023136"/>
    </source>
</evidence>
<feature type="transmembrane region" description="Helical" evidence="5">
    <location>
        <begin position="58"/>
        <end position="78"/>
    </location>
</feature>
<evidence type="ECO:0000313" key="7">
    <source>
        <dbReference type="WBParaSite" id="EEL_0000305801-mRNA-1"/>
    </source>
</evidence>
<dbReference type="AlphaFoldDB" id="A0A0R3RNJ8"/>
<sequence>MKPVRYRSMRKTCYVITMTLPAVFYAVAVLILVFIYNGNDNAEVICVLVAVYRDQFDSIWGISSTLINFATICLYLILDRTVVKGRTTIKNLELLQTLRIIMLFLGMGHFASLGVFAVTKFLNISEMAMFYMRCYGGILINISVACNWLFYYWRSTEYRNEFKRQLRKFTCLKNSVTFSLSDGAHTTIHQQSFMEAVPRILRI</sequence>
<proteinExistence type="predicted"/>
<dbReference type="InterPro" id="IPR019424">
    <property type="entry name" value="7TM_GPCR_Srsx"/>
</dbReference>
<dbReference type="PANTHER" id="PTHR23360">
    <property type="entry name" value="G-PROTEIN COUPLED RECEPTORS FAMILY 1 PROFILE DOMAIN-CONTAINING PROTEIN-RELATED"/>
    <property type="match status" value="1"/>
</dbReference>
<dbReference type="SMART" id="SM01381">
    <property type="entry name" value="7TM_GPCR_Srsx"/>
    <property type="match status" value="1"/>
</dbReference>
<dbReference type="InterPro" id="IPR047130">
    <property type="entry name" value="7TM_GPCR_Srsx_nematod"/>
</dbReference>
<evidence type="ECO:0000256" key="3">
    <source>
        <dbReference type="ARBA" id="ARBA00022989"/>
    </source>
</evidence>
<feature type="transmembrane region" description="Helical" evidence="5">
    <location>
        <begin position="130"/>
        <end position="153"/>
    </location>
</feature>
<dbReference type="Proteomes" id="UP000050640">
    <property type="component" value="Unplaced"/>
</dbReference>
<organism evidence="6 7">
    <name type="scientific">Elaeophora elaphi</name>
    <dbReference type="NCBI Taxonomy" id="1147741"/>
    <lineage>
        <taxon>Eukaryota</taxon>
        <taxon>Metazoa</taxon>
        <taxon>Ecdysozoa</taxon>
        <taxon>Nematoda</taxon>
        <taxon>Chromadorea</taxon>
        <taxon>Rhabditida</taxon>
        <taxon>Spirurina</taxon>
        <taxon>Spiruromorpha</taxon>
        <taxon>Filarioidea</taxon>
        <taxon>Onchocercidae</taxon>
        <taxon>Elaeophora</taxon>
    </lineage>
</organism>
<evidence type="ECO:0000256" key="5">
    <source>
        <dbReference type="SAM" id="Phobius"/>
    </source>
</evidence>
<keyword evidence="3 5" id="KW-1133">Transmembrane helix</keyword>
<feature type="transmembrane region" description="Helical" evidence="5">
    <location>
        <begin position="12"/>
        <end position="38"/>
    </location>
</feature>
<dbReference type="Pfam" id="PF10320">
    <property type="entry name" value="7TM_GPCR_Srsx"/>
    <property type="match status" value="1"/>
</dbReference>
<dbReference type="STRING" id="1147741.A0A0R3RNJ8"/>
<comment type="subcellular location">
    <subcellularLocation>
        <location evidence="1">Membrane</location>
    </subcellularLocation>
</comment>
<evidence type="ECO:0000256" key="1">
    <source>
        <dbReference type="ARBA" id="ARBA00004370"/>
    </source>
</evidence>
<evidence type="ECO:0000256" key="2">
    <source>
        <dbReference type="ARBA" id="ARBA00022692"/>
    </source>
</evidence>
<protein>
    <submittedName>
        <fullName evidence="7">G_PROTEIN_RECEP_F1_2 domain-containing protein</fullName>
    </submittedName>
</protein>
<dbReference type="GO" id="GO:0016020">
    <property type="term" value="C:membrane"/>
    <property type="evidence" value="ECO:0007669"/>
    <property type="project" value="UniProtKB-SubCell"/>
</dbReference>
<dbReference type="InterPro" id="IPR000276">
    <property type="entry name" value="GPCR_Rhodpsn"/>
</dbReference>